<protein>
    <submittedName>
        <fullName evidence="1">Uncharacterized protein</fullName>
    </submittedName>
</protein>
<gene>
    <name evidence="1" type="ORF">DRH29_02955</name>
</gene>
<dbReference type="Proteomes" id="UP000281261">
    <property type="component" value="Unassembled WGS sequence"/>
</dbReference>
<evidence type="ECO:0000313" key="2">
    <source>
        <dbReference type="Proteomes" id="UP000281261"/>
    </source>
</evidence>
<sequence length="119" mass="14193">MRENLITFQPIHVPEDISIYFEGRLEFEVFKLLVSGRLELLKNRINELIDHRSRMEGYALERINVSYWLITHHIMHFEADLEWFQQILEEHTAGKLYPAARPLEQLKSSFPVSEIDNIK</sequence>
<dbReference type="EMBL" id="QMNG01000011">
    <property type="protein sequence ID" value="RLC37136.1"/>
    <property type="molecule type" value="Genomic_DNA"/>
</dbReference>
<comment type="caution">
    <text evidence="1">The sequence shown here is derived from an EMBL/GenBank/DDBJ whole genome shotgun (WGS) entry which is preliminary data.</text>
</comment>
<dbReference type="AlphaFoldDB" id="A0A420ZCH8"/>
<reference evidence="1 2" key="1">
    <citation type="submission" date="2018-06" db="EMBL/GenBank/DDBJ databases">
        <title>Extensive metabolic versatility and redundancy in microbially diverse, dynamic hydrothermal sediments.</title>
        <authorList>
            <person name="Dombrowski N."/>
            <person name="Teske A."/>
            <person name="Baker B.J."/>
        </authorList>
    </citation>
    <scope>NUCLEOTIDE SEQUENCE [LARGE SCALE GENOMIC DNA]</scope>
    <source>
        <strain evidence="1">B79_G16</strain>
    </source>
</reference>
<accession>A0A420ZCH8</accession>
<evidence type="ECO:0000313" key="1">
    <source>
        <dbReference type="EMBL" id="RLC37136.1"/>
    </source>
</evidence>
<name>A0A420ZCH8_UNCK3</name>
<proteinExistence type="predicted"/>
<organism evidence="1 2">
    <name type="scientific">candidate division Kazan bacterium</name>
    <dbReference type="NCBI Taxonomy" id="2202143"/>
    <lineage>
        <taxon>Bacteria</taxon>
        <taxon>Bacteria division Kazan-3B-28</taxon>
    </lineage>
</organism>